<dbReference type="Proteomes" id="UP001169027">
    <property type="component" value="Unassembled WGS sequence"/>
</dbReference>
<gene>
    <name evidence="7" type="ORF">Q2T77_30700</name>
</gene>
<evidence type="ECO:0000313" key="8">
    <source>
        <dbReference type="Proteomes" id="UP001169027"/>
    </source>
</evidence>
<evidence type="ECO:0000256" key="2">
    <source>
        <dbReference type="ARBA" id="ARBA00022692"/>
    </source>
</evidence>
<comment type="subcellular location">
    <subcellularLocation>
        <location evidence="1">Membrane</location>
        <topology evidence="1">Multi-pass membrane protein</topology>
    </subcellularLocation>
</comment>
<dbReference type="Pfam" id="PF00892">
    <property type="entry name" value="EamA"/>
    <property type="match status" value="2"/>
</dbReference>
<dbReference type="InterPro" id="IPR037185">
    <property type="entry name" value="EmrE-like"/>
</dbReference>
<dbReference type="InterPro" id="IPR050638">
    <property type="entry name" value="AA-Vitamin_Transporters"/>
</dbReference>
<feature type="domain" description="EamA" evidence="6">
    <location>
        <begin position="22"/>
        <end position="144"/>
    </location>
</feature>
<feature type="transmembrane region" description="Helical" evidence="5">
    <location>
        <begin position="21"/>
        <end position="42"/>
    </location>
</feature>
<feature type="transmembrane region" description="Helical" evidence="5">
    <location>
        <begin position="135"/>
        <end position="152"/>
    </location>
</feature>
<feature type="transmembrane region" description="Helical" evidence="5">
    <location>
        <begin position="192"/>
        <end position="214"/>
    </location>
</feature>
<keyword evidence="2 5" id="KW-0812">Transmembrane</keyword>
<accession>A0ABT8SCK1</accession>
<feature type="transmembrane region" description="Helical" evidence="5">
    <location>
        <begin position="73"/>
        <end position="95"/>
    </location>
</feature>
<evidence type="ECO:0000256" key="4">
    <source>
        <dbReference type="ARBA" id="ARBA00023136"/>
    </source>
</evidence>
<keyword evidence="8" id="KW-1185">Reference proteome</keyword>
<feature type="transmembrane region" description="Helical" evidence="5">
    <location>
        <begin position="101"/>
        <end position="123"/>
    </location>
</feature>
<feature type="transmembrane region" description="Helical" evidence="5">
    <location>
        <begin position="48"/>
        <end position="66"/>
    </location>
</feature>
<evidence type="ECO:0000256" key="3">
    <source>
        <dbReference type="ARBA" id="ARBA00022989"/>
    </source>
</evidence>
<keyword evidence="4 5" id="KW-0472">Membrane</keyword>
<feature type="transmembrane region" description="Helical" evidence="5">
    <location>
        <begin position="287"/>
        <end position="309"/>
    </location>
</feature>
<evidence type="ECO:0000256" key="5">
    <source>
        <dbReference type="SAM" id="Phobius"/>
    </source>
</evidence>
<dbReference type="Gene3D" id="1.10.3730.20">
    <property type="match status" value="1"/>
</dbReference>
<dbReference type="RefSeq" id="WP_301814795.1">
    <property type="nucleotide sequence ID" value="NZ_JAUJZH010000030.1"/>
</dbReference>
<evidence type="ECO:0000313" key="7">
    <source>
        <dbReference type="EMBL" id="MDO1536652.1"/>
    </source>
</evidence>
<name>A0ABT8SCK1_9BURK</name>
<feature type="transmembrane region" description="Helical" evidence="5">
    <location>
        <begin position="261"/>
        <end position="281"/>
    </location>
</feature>
<dbReference type="InterPro" id="IPR000620">
    <property type="entry name" value="EamA_dom"/>
</dbReference>
<organism evidence="7 8">
    <name type="scientific">Variovorax ginsengisoli</name>
    <dbReference type="NCBI Taxonomy" id="363844"/>
    <lineage>
        <taxon>Bacteria</taxon>
        <taxon>Pseudomonadati</taxon>
        <taxon>Pseudomonadota</taxon>
        <taxon>Betaproteobacteria</taxon>
        <taxon>Burkholderiales</taxon>
        <taxon>Comamonadaceae</taxon>
        <taxon>Variovorax</taxon>
    </lineage>
</organism>
<feature type="domain" description="EamA" evidence="6">
    <location>
        <begin position="161"/>
        <end position="303"/>
    </location>
</feature>
<evidence type="ECO:0000256" key="1">
    <source>
        <dbReference type="ARBA" id="ARBA00004141"/>
    </source>
</evidence>
<dbReference type="PANTHER" id="PTHR32322">
    <property type="entry name" value="INNER MEMBRANE TRANSPORTER"/>
    <property type="match status" value="1"/>
</dbReference>
<dbReference type="EMBL" id="JAUKVY010000030">
    <property type="protein sequence ID" value="MDO1536652.1"/>
    <property type="molecule type" value="Genomic_DNA"/>
</dbReference>
<feature type="transmembrane region" description="Helical" evidence="5">
    <location>
        <begin position="158"/>
        <end position="180"/>
    </location>
</feature>
<comment type="caution">
    <text evidence="7">The sequence shown here is derived from an EMBL/GenBank/DDBJ whole genome shotgun (WGS) entry which is preliminary data.</text>
</comment>
<evidence type="ECO:0000259" key="6">
    <source>
        <dbReference type="Pfam" id="PF00892"/>
    </source>
</evidence>
<sequence>MKASISLGAPASSAPITGGDLFAALCVVVIWGMNFVAMKVALHDFTPFQLGAIRYVFAALPLVLFIKRPQLPVSWLICYGFVQGVGQFGLLFVALESGMTAALASVLMQTQLFFTTILGAVLLHERIGSSLRVGLALAAAGLACFAFNFFGGKAAGDVTLLGLTLNLCAAAMWGVLNIITRKAQHAFPSYDALQLVVWASLVPIVPFIALGLLFDPPASRWQWMHAGSGAWVSAAYLGWIATILAYTTWTGLFKRHPANRVAPFSLGVPLVGLVAGIGLLGETITPWQWAGIGFVVAALATVLLGRGALRIFIR</sequence>
<keyword evidence="3 5" id="KW-1133">Transmembrane helix</keyword>
<proteinExistence type="predicted"/>
<protein>
    <submittedName>
        <fullName evidence="7">EamA family transporter</fullName>
    </submittedName>
</protein>
<dbReference type="SUPFAM" id="SSF103481">
    <property type="entry name" value="Multidrug resistance efflux transporter EmrE"/>
    <property type="match status" value="2"/>
</dbReference>
<feature type="transmembrane region" description="Helical" evidence="5">
    <location>
        <begin position="226"/>
        <end position="249"/>
    </location>
</feature>
<dbReference type="PANTHER" id="PTHR32322:SF9">
    <property type="entry name" value="AMINO-ACID METABOLITE EFFLUX PUMP-RELATED"/>
    <property type="match status" value="1"/>
</dbReference>
<reference evidence="7" key="1">
    <citation type="submission" date="2023-06" db="EMBL/GenBank/DDBJ databases">
        <authorList>
            <person name="Jiang Y."/>
            <person name="Liu Q."/>
        </authorList>
    </citation>
    <scope>NUCLEOTIDE SEQUENCE</scope>
    <source>
        <strain evidence="7">CGMCC 1.12090</strain>
    </source>
</reference>